<gene>
    <name evidence="1" type="ORF">L2E82_10442</name>
</gene>
<accession>A0ACB9GBS1</accession>
<sequence>MNDLQTLKTCLYIIGSGPATHTAAIYAPRAEIKPLLFKGWMANDIAAGGQQPTTTDVENFLGFPEGQEIQASH</sequence>
<dbReference type="Proteomes" id="UP001055811">
    <property type="component" value="Linkage Group LG02"/>
</dbReference>
<organism evidence="1 2">
    <name type="scientific">Cichorium intybus</name>
    <name type="common">Chicory</name>
    <dbReference type="NCBI Taxonomy" id="13427"/>
    <lineage>
        <taxon>Eukaryota</taxon>
        <taxon>Viridiplantae</taxon>
        <taxon>Streptophyta</taxon>
        <taxon>Embryophyta</taxon>
        <taxon>Tracheophyta</taxon>
        <taxon>Spermatophyta</taxon>
        <taxon>Magnoliopsida</taxon>
        <taxon>eudicotyledons</taxon>
        <taxon>Gunneridae</taxon>
        <taxon>Pentapetalae</taxon>
        <taxon>asterids</taxon>
        <taxon>campanulids</taxon>
        <taxon>Asterales</taxon>
        <taxon>Asteraceae</taxon>
        <taxon>Cichorioideae</taxon>
        <taxon>Cichorieae</taxon>
        <taxon>Cichoriinae</taxon>
        <taxon>Cichorium</taxon>
    </lineage>
</organism>
<evidence type="ECO:0000313" key="2">
    <source>
        <dbReference type="Proteomes" id="UP001055811"/>
    </source>
</evidence>
<reference evidence="1 2" key="2">
    <citation type="journal article" date="2022" name="Mol. Ecol. Resour.">
        <title>The genomes of chicory, endive, great burdock and yacon provide insights into Asteraceae paleo-polyploidization history and plant inulin production.</title>
        <authorList>
            <person name="Fan W."/>
            <person name="Wang S."/>
            <person name="Wang H."/>
            <person name="Wang A."/>
            <person name="Jiang F."/>
            <person name="Liu H."/>
            <person name="Zhao H."/>
            <person name="Xu D."/>
            <person name="Zhang Y."/>
        </authorList>
    </citation>
    <scope>NUCLEOTIDE SEQUENCE [LARGE SCALE GENOMIC DNA]</scope>
    <source>
        <strain evidence="2">cv. Punajuju</strain>
        <tissue evidence="1">Leaves</tissue>
    </source>
</reference>
<protein>
    <submittedName>
        <fullName evidence="1">Uncharacterized protein</fullName>
    </submittedName>
</protein>
<name>A0ACB9GBS1_CICIN</name>
<dbReference type="EMBL" id="CM042010">
    <property type="protein sequence ID" value="KAI3780461.1"/>
    <property type="molecule type" value="Genomic_DNA"/>
</dbReference>
<proteinExistence type="predicted"/>
<comment type="caution">
    <text evidence="1">The sequence shown here is derived from an EMBL/GenBank/DDBJ whole genome shotgun (WGS) entry which is preliminary data.</text>
</comment>
<reference evidence="2" key="1">
    <citation type="journal article" date="2022" name="Mol. Ecol. Resour.">
        <title>The genomes of chicory, endive, great burdock and yacon provide insights into Asteraceae palaeo-polyploidization history and plant inulin production.</title>
        <authorList>
            <person name="Fan W."/>
            <person name="Wang S."/>
            <person name="Wang H."/>
            <person name="Wang A."/>
            <person name="Jiang F."/>
            <person name="Liu H."/>
            <person name="Zhao H."/>
            <person name="Xu D."/>
            <person name="Zhang Y."/>
        </authorList>
    </citation>
    <scope>NUCLEOTIDE SEQUENCE [LARGE SCALE GENOMIC DNA]</scope>
    <source>
        <strain evidence="2">cv. Punajuju</strain>
    </source>
</reference>
<keyword evidence="2" id="KW-1185">Reference proteome</keyword>
<evidence type="ECO:0000313" key="1">
    <source>
        <dbReference type="EMBL" id="KAI3780461.1"/>
    </source>
</evidence>